<keyword evidence="2 7" id="KW-0853">WD repeat</keyword>
<keyword evidence="4 8" id="KW-0443">Lipid metabolism</keyword>
<dbReference type="SMART" id="SM00320">
    <property type="entry name" value="WD40"/>
    <property type="match status" value="2"/>
</dbReference>
<dbReference type="OrthoDB" id="47007at2759"/>
<keyword evidence="11" id="KW-1185">Reference proteome</keyword>
<dbReference type="PROSITE" id="PS50088">
    <property type="entry name" value="ANK_REPEAT"/>
    <property type="match status" value="2"/>
</dbReference>
<evidence type="ECO:0000256" key="3">
    <source>
        <dbReference type="ARBA" id="ARBA00022737"/>
    </source>
</evidence>
<evidence type="ECO:0000259" key="9">
    <source>
        <dbReference type="PROSITE" id="PS51635"/>
    </source>
</evidence>
<gene>
    <name evidence="10" type="ORF">F53441_5375</name>
</gene>
<evidence type="ECO:0000256" key="1">
    <source>
        <dbReference type="ARBA" id="ARBA00013278"/>
    </source>
</evidence>
<dbReference type="InterPro" id="IPR001680">
    <property type="entry name" value="WD40_rpt"/>
</dbReference>
<evidence type="ECO:0000256" key="4">
    <source>
        <dbReference type="ARBA" id="ARBA00023098"/>
    </source>
</evidence>
<dbReference type="Pfam" id="PF24883">
    <property type="entry name" value="NPHP3_N"/>
    <property type="match status" value="1"/>
</dbReference>
<reference evidence="10" key="1">
    <citation type="submission" date="2020-01" db="EMBL/GenBank/DDBJ databases">
        <title>Identification and distribution of gene clusters putatively required for synthesis of sphingolipid metabolism inhibitors in phylogenetically diverse species of the filamentous fungus Fusarium.</title>
        <authorList>
            <person name="Kim H.-S."/>
            <person name="Busman M."/>
            <person name="Brown D.W."/>
            <person name="Divon H."/>
            <person name="Uhlig S."/>
            <person name="Proctor R.H."/>
        </authorList>
    </citation>
    <scope>NUCLEOTIDE SEQUENCE</scope>
    <source>
        <strain evidence="10">NRRL 53441</strain>
    </source>
</reference>
<accession>A0A8H4P0Q7</accession>
<comment type="catalytic activity">
    <reaction evidence="5">
        <text>a 1,2-diacyl-sn-glycero-3-phosphocholine + H2O = a 1-acyl-sn-glycero-3-phosphocholine + a fatty acid + H(+)</text>
        <dbReference type="Rhea" id="RHEA:15801"/>
        <dbReference type="ChEBI" id="CHEBI:15377"/>
        <dbReference type="ChEBI" id="CHEBI:15378"/>
        <dbReference type="ChEBI" id="CHEBI:28868"/>
        <dbReference type="ChEBI" id="CHEBI:57643"/>
        <dbReference type="ChEBI" id="CHEBI:58168"/>
        <dbReference type="EC" id="3.1.1.4"/>
    </reaction>
    <physiologicalReaction direction="left-to-right" evidence="5">
        <dbReference type="Rhea" id="RHEA:15802"/>
    </physiologicalReaction>
</comment>
<dbReference type="InterPro" id="IPR002110">
    <property type="entry name" value="Ankyrin_rpt"/>
</dbReference>
<dbReference type="InterPro" id="IPR036770">
    <property type="entry name" value="Ankyrin_rpt-contain_sf"/>
</dbReference>
<dbReference type="InterPro" id="IPR036322">
    <property type="entry name" value="WD40_repeat_dom_sf"/>
</dbReference>
<dbReference type="SUPFAM" id="SSF52151">
    <property type="entry name" value="FabD/lysophospholipase-like"/>
    <property type="match status" value="1"/>
</dbReference>
<evidence type="ECO:0000313" key="11">
    <source>
        <dbReference type="Proteomes" id="UP000605986"/>
    </source>
</evidence>
<dbReference type="SMART" id="SM00248">
    <property type="entry name" value="ANK"/>
    <property type="match status" value="8"/>
</dbReference>
<comment type="caution">
    <text evidence="10">The sequence shown here is derived from an EMBL/GenBank/DDBJ whole genome shotgun (WGS) entry which is preliminary data.</text>
</comment>
<dbReference type="InterPro" id="IPR002641">
    <property type="entry name" value="PNPLA_dom"/>
</dbReference>
<dbReference type="PROSITE" id="PS00678">
    <property type="entry name" value="WD_REPEATS_1"/>
    <property type="match status" value="1"/>
</dbReference>
<dbReference type="PROSITE" id="PS51635">
    <property type="entry name" value="PNPLA"/>
    <property type="match status" value="1"/>
</dbReference>
<dbReference type="PROSITE" id="PS50294">
    <property type="entry name" value="WD_REPEATS_REGION"/>
    <property type="match status" value="1"/>
</dbReference>
<feature type="active site" description="Proton acceptor" evidence="8">
    <location>
        <position position="205"/>
    </location>
</feature>
<evidence type="ECO:0000313" key="10">
    <source>
        <dbReference type="EMBL" id="KAF4451696.1"/>
    </source>
</evidence>
<dbReference type="PANTHER" id="PTHR33112:SF10">
    <property type="entry name" value="TOL"/>
    <property type="match status" value="1"/>
</dbReference>
<dbReference type="Pfam" id="PF12796">
    <property type="entry name" value="Ank_2"/>
    <property type="match status" value="2"/>
</dbReference>
<evidence type="ECO:0000256" key="5">
    <source>
        <dbReference type="ARBA" id="ARBA00023422"/>
    </source>
</evidence>
<keyword evidence="8" id="KW-0442">Lipid degradation</keyword>
<dbReference type="GO" id="GO:0046486">
    <property type="term" value="P:glycerolipid metabolic process"/>
    <property type="evidence" value="ECO:0007669"/>
    <property type="project" value="UniProtKB-ARBA"/>
</dbReference>
<feature type="repeat" description="ANK" evidence="6">
    <location>
        <begin position="973"/>
        <end position="1006"/>
    </location>
</feature>
<dbReference type="Proteomes" id="UP000605986">
    <property type="component" value="Unassembled WGS sequence"/>
</dbReference>
<keyword evidence="6" id="KW-0040">ANK repeat</keyword>
<dbReference type="InterPro" id="IPR015943">
    <property type="entry name" value="WD40/YVTN_repeat-like_dom_sf"/>
</dbReference>
<dbReference type="Gene3D" id="3.40.50.300">
    <property type="entry name" value="P-loop containing nucleotide triphosphate hydrolases"/>
    <property type="match status" value="1"/>
</dbReference>
<dbReference type="PANTHER" id="PTHR33112">
    <property type="entry name" value="DOMAIN PROTEIN, PUTATIVE-RELATED"/>
    <property type="match status" value="1"/>
</dbReference>
<dbReference type="EC" id="3.1.1.4" evidence="1"/>
<keyword evidence="3" id="KW-0677">Repeat</keyword>
<dbReference type="EMBL" id="JAADJG010000212">
    <property type="protein sequence ID" value="KAF4451696.1"/>
    <property type="molecule type" value="Genomic_DNA"/>
</dbReference>
<dbReference type="Pfam" id="PF01734">
    <property type="entry name" value="Patatin"/>
    <property type="match status" value="1"/>
</dbReference>
<dbReference type="PROSITE" id="PS50297">
    <property type="entry name" value="ANK_REP_REGION"/>
    <property type="match status" value="1"/>
</dbReference>
<evidence type="ECO:0000256" key="6">
    <source>
        <dbReference type="PROSITE-ProRule" id="PRU00023"/>
    </source>
</evidence>
<protein>
    <recommendedName>
        <fullName evidence="1">phospholipase A2</fullName>
        <ecNumber evidence="1">3.1.1.4</ecNumber>
    </recommendedName>
</protein>
<keyword evidence="8" id="KW-0378">Hydrolase</keyword>
<dbReference type="Gene3D" id="2.130.10.10">
    <property type="entry name" value="YVTN repeat-like/Quinoprotein amine dehydrogenase"/>
    <property type="match status" value="1"/>
</dbReference>
<feature type="repeat" description="ANK" evidence="6">
    <location>
        <begin position="871"/>
        <end position="893"/>
    </location>
</feature>
<proteinExistence type="predicted"/>
<dbReference type="GO" id="GO:0004623">
    <property type="term" value="F:phospholipase A2 activity"/>
    <property type="evidence" value="ECO:0007669"/>
    <property type="project" value="UniProtKB-EC"/>
</dbReference>
<feature type="short sequence motif" description="GXSXG" evidence="8">
    <location>
        <begin position="56"/>
        <end position="60"/>
    </location>
</feature>
<dbReference type="SUPFAM" id="SSF52540">
    <property type="entry name" value="P-loop containing nucleoside triphosphate hydrolases"/>
    <property type="match status" value="1"/>
</dbReference>
<dbReference type="PROSITE" id="PS50082">
    <property type="entry name" value="WD_REPEATS_2"/>
    <property type="match status" value="1"/>
</dbReference>
<dbReference type="InterPro" id="IPR027417">
    <property type="entry name" value="P-loop_NTPase"/>
</dbReference>
<dbReference type="Pfam" id="PF06985">
    <property type="entry name" value="HET"/>
    <property type="match status" value="1"/>
</dbReference>
<organism evidence="10 11">
    <name type="scientific">Fusarium austroafricanum</name>
    <dbReference type="NCBI Taxonomy" id="2364996"/>
    <lineage>
        <taxon>Eukaryota</taxon>
        <taxon>Fungi</taxon>
        <taxon>Dikarya</taxon>
        <taxon>Ascomycota</taxon>
        <taxon>Pezizomycotina</taxon>
        <taxon>Sordariomycetes</taxon>
        <taxon>Hypocreomycetidae</taxon>
        <taxon>Hypocreales</taxon>
        <taxon>Nectriaceae</taxon>
        <taxon>Fusarium</taxon>
        <taxon>Fusarium concolor species complex</taxon>
    </lineage>
</organism>
<dbReference type="InterPro" id="IPR019775">
    <property type="entry name" value="WD40_repeat_CS"/>
</dbReference>
<dbReference type="SUPFAM" id="SSF48403">
    <property type="entry name" value="Ankyrin repeat"/>
    <property type="match status" value="1"/>
</dbReference>
<sequence>MESVKHPEEVQPLKLLSLDGGGIRGLSSLIVLKHLMKRVRPSDPPKPCDYFDLIGGTSTGGLIAIMLGRLCMSVDECIQKYLELSEAAFTVKRSTSNILTRSKDLWNVTGKYRSGVLAKQFMTAADLVEGDEQALFLDPHGNCKVFVCAHSKANNKSVNIRSYTTEVSVDSLSLSDCKIWEVARATSAASKFFDPVQIGWQEYIDGATGRNNPVDEVLREAKAIWPDASSRIQCFVSIGTGIPEPKDFGDNLMEAMKAIVALTTETEDTERRFYENHESLGLGGRYFLFNVDKGLQGVSLDEFDKLGKIMSATESYLEQPRVQESIRNFTEVIPILSLYTIVTEKSKDDCLYWLPYVDTRSIHNDASHYRIDNTTGNWFLEAGSGKTVLSSTVINHLEQEGTGTIAFFYFSHCMNEDLAVVWRAFRIALIVQILKPLVKPTGSYFLLPKRFLELYRKYQPSREPSDADLDDIFWCLLDLTAQSYIVVDALDEYGSVLGRDNVLKFLGSIPLKSKTSCNILLTSRKELDIETTIRDFTTKKIIVPFDIDKINNDISQHLWTMVGTTPYAKWPPELKTEVVDYLVKRSEGVFRWADLQIHALAGKVWEKDVRKALSRLPQSLEATYERMLQHIDENDKFEEAYAIFRWIAFSKLSLSLSALGELAAFEVADPEQPAQSEDFSISFRTADRFEDPYLIQTLLSGLVIIPEGRELGRIFPSFAHSTVFEYLSSPRVSPSKFRLDKQDATWFIFRSSLAYISHYDTTPQQSKSTPYPLLLHACFDLWENLRKLFLEDQCITDQLSRYHIPRPHQLAQRNGRAFEFSFNIERALCRAAEKRAPSYNSNIFHLFPTDHITVIEDLLEAGAIVNWADPLGNSAMHYAAARGNLNIITFLLRCEATHIEACNKKGETPLLVASQNAQEDVAGVLLGLSSPAGHYGDGEGRTPISWTVSSGSSKMVSLFLEHQLVDPNKADSYGRTPLIWATISGNRDAVMRLLEDPKVRLDERDHLGRTAVSWAVIRGHDKILETLWAKVKVTVYPLDNQGRGLLAYACDQGHISLVDLFLRSPNIDISNTDCFGWTPLTLTTFRGHSKIEKLLLVDPRVLNETDSSNFLVSRGQVLGNTSKFYVTQRKMEIWSLAFSLGGDRLSLGGDADDVVIWDLYAARATALLRGHKTGVIASSWWRNDSILLTAGYDGFLRVWDVEAVSELKRLEVGIREPLSSCLFMPDNRTFFATCLSKPSLFLGSIDEEVTVRWEQNQLFQCSAFFPCGKRVVVVEILGNLVIYSTETQTQECEIDLPGCACSVSVSKDSNQILARLRNGRMLIIDSDISATPTMPRCAFCRTFTITQDRYYLEFHPNLASLKKSAEDGCDFCHLCWTGFQQEWTASQIDSVLEGEVPEGVTKFEPGIWIYVHFTDYSPTLAQPRIIVSCGRYNPITSVRESSHGLDYINLAVYGKEGTAAGSRTPGRICTAEYEPDSYITLTRDFLERCTKFHRACGFEGTYEMPTRVIDVGNNGQRPRLVVTGPDMKEKYLALSYCWGPATDTFTLNHDTMKGMLKSIDESRLVAAHRDTIAVSRQLGIRYIWIDALCIIQGDKEDWECESKLMARVYGNATITITAGRSGDARNSFISNQYKQLAPCCEFPLGDGELGNVLVGLLRSTDNGITETRGWCCQEKRLSRRVVFFGKEQLIFFCRTSSYSEDYNYQQDQTMSLHSILSAADGDLQLRKDRLLGFWDTIVLDFSKRQLSNPHDIFAALASIAAPISEALESRYLAGLWECDLTRCLLWRPGYRVSNIFGPATRPLPTRFAPAPVIRAPSWSWAAIQGGVKPLALPQFRRMKTKSQSGGSLVRPKQQNSDRWTVDNHCGADKLHMPSCELQLLGHIQEATVLSTTPSSDFTASLRKKFKRPTSIMRRPVLLGRKELNEGSLSKDLELFVALGIFDFDDESIEEVWCLQLTLEEGLMLYKKDDGTFQRVGLFQLYKVDWFDSIEETEVRYFR</sequence>
<feature type="short sequence motif" description="GXGXXG" evidence="8">
    <location>
        <begin position="20"/>
        <end position="25"/>
    </location>
</feature>
<feature type="domain" description="PNPLA" evidence="9">
    <location>
        <begin position="16"/>
        <end position="218"/>
    </location>
</feature>
<feature type="short sequence motif" description="DGA/G" evidence="8">
    <location>
        <begin position="205"/>
        <end position="207"/>
    </location>
</feature>
<dbReference type="Gene3D" id="1.25.40.20">
    <property type="entry name" value="Ankyrin repeat-containing domain"/>
    <property type="match status" value="3"/>
</dbReference>
<feature type="repeat" description="WD" evidence="7">
    <location>
        <begin position="1168"/>
        <end position="1209"/>
    </location>
</feature>
<evidence type="ECO:0000256" key="7">
    <source>
        <dbReference type="PROSITE-ProRule" id="PRU00221"/>
    </source>
</evidence>
<dbReference type="InterPro" id="IPR016035">
    <property type="entry name" value="Acyl_Trfase/lysoPLipase"/>
</dbReference>
<evidence type="ECO:0000256" key="8">
    <source>
        <dbReference type="PROSITE-ProRule" id="PRU01161"/>
    </source>
</evidence>
<name>A0A8H4P0Q7_9HYPO</name>
<dbReference type="InterPro" id="IPR056884">
    <property type="entry name" value="NPHP3-like_N"/>
</dbReference>
<feature type="active site" description="Nucleophile" evidence="8">
    <location>
        <position position="58"/>
    </location>
</feature>
<dbReference type="SUPFAM" id="SSF50978">
    <property type="entry name" value="WD40 repeat-like"/>
    <property type="match status" value="1"/>
</dbReference>
<dbReference type="Gene3D" id="3.40.1090.10">
    <property type="entry name" value="Cytosolic phospholipase A2 catalytic domain"/>
    <property type="match status" value="1"/>
</dbReference>
<dbReference type="CDD" id="cd07216">
    <property type="entry name" value="Pat17_PNPLA8_PNPLA9_like3"/>
    <property type="match status" value="1"/>
</dbReference>
<dbReference type="InterPro" id="IPR010730">
    <property type="entry name" value="HET"/>
</dbReference>
<evidence type="ECO:0000256" key="2">
    <source>
        <dbReference type="ARBA" id="ARBA00022574"/>
    </source>
</evidence>
<dbReference type="GO" id="GO:0016042">
    <property type="term" value="P:lipid catabolic process"/>
    <property type="evidence" value="ECO:0007669"/>
    <property type="project" value="UniProtKB-UniRule"/>
</dbReference>